<dbReference type="InterPro" id="IPR005471">
    <property type="entry name" value="Tscrpt_reg_IclR_N"/>
</dbReference>
<dbReference type="KEGG" id="paqt:E8L99_07320"/>
<dbReference type="AlphaFoldDB" id="A0A4D7QFY1"/>
<keyword evidence="7" id="KW-1185">Reference proteome</keyword>
<dbReference type="GO" id="GO:0003677">
    <property type="term" value="F:DNA binding"/>
    <property type="evidence" value="ECO:0007669"/>
    <property type="project" value="UniProtKB-KW"/>
</dbReference>
<evidence type="ECO:0000313" key="6">
    <source>
        <dbReference type="EMBL" id="QCK85591.1"/>
    </source>
</evidence>
<proteinExistence type="predicted"/>
<dbReference type="InterPro" id="IPR050707">
    <property type="entry name" value="HTH_MetabolicPath_Reg"/>
</dbReference>
<dbReference type="InterPro" id="IPR036388">
    <property type="entry name" value="WH-like_DNA-bd_sf"/>
</dbReference>
<dbReference type="PROSITE" id="PS51077">
    <property type="entry name" value="HTH_ICLR"/>
    <property type="match status" value="1"/>
</dbReference>
<accession>A0A4D7QFY1</accession>
<sequence>MPSFDPVIALSRGLEILRILNEERRSTVGSLHKASGLNKATIVRMLETLVHEGYVLHDAAQGFYAPTGRCLLLSQGYDQHLWIGSLAEPIMRDFRKEIGWPSDIAVFDRDAMVVAQTTRESGSMLFSRRPGFRFPLLGTSMGRAYLAFCAEDEQARIIARLAAMPGPSTELARQPKKLAKLIADIRERGYALMDDAYSRDIFDGKVWAMGVPVEANGQVFASINVMMLHGAVSVEDGVRLYLARLKATAARIAEALTENHRATLWVPGAADE</sequence>
<protein>
    <submittedName>
        <fullName evidence="6">IclR family transcriptional regulator</fullName>
    </submittedName>
</protein>
<dbReference type="SUPFAM" id="SSF55781">
    <property type="entry name" value="GAF domain-like"/>
    <property type="match status" value="1"/>
</dbReference>
<dbReference type="PANTHER" id="PTHR30136:SF23">
    <property type="entry name" value="DNA-BINDING TRANSCRIPTIONAL ACTIVATOR MHPR"/>
    <property type="match status" value="1"/>
</dbReference>
<dbReference type="OrthoDB" id="9807558at2"/>
<evidence type="ECO:0000256" key="1">
    <source>
        <dbReference type="ARBA" id="ARBA00023015"/>
    </source>
</evidence>
<evidence type="ECO:0000313" key="7">
    <source>
        <dbReference type="Proteomes" id="UP000298588"/>
    </source>
</evidence>
<keyword evidence="1" id="KW-0805">Transcription regulation</keyword>
<dbReference type="InterPro" id="IPR036390">
    <property type="entry name" value="WH_DNA-bd_sf"/>
</dbReference>
<dbReference type="RefSeq" id="WP_137098925.1">
    <property type="nucleotide sequence ID" value="NZ_CP039865.1"/>
</dbReference>
<dbReference type="GO" id="GO:0003700">
    <property type="term" value="F:DNA-binding transcription factor activity"/>
    <property type="evidence" value="ECO:0007669"/>
    <property type="project" value="TreeGrafter"/>
</dbReference>
<evidence type="ECO:0000259" key="5">
    <source>
        <dbReference type="PROSITE" id="PS51078"/>
    </source>
</evidence>
<dbReference type="EMBL" id="CP039865">
    <property type="protein sequence ID" value="QCK85591.1"/>
    <property type="molecule type" value="Genomic_DNA"/>
</dbReference>
<name>A0A4D7QFY1_9HYPH</name>
<dbReference type="InterPro" id="IPR014757">
    <property type="entry name" value="Tscrpt_reg_IclR_C"/>
</dbReference>
<reference evidence="6 7" key="1">
    <citation type="submission" date="2019-04" db="EMBL/GenBank/DDBJ databases">
        <title>Phreatobacter aquaticus sp. nov.</title>
        <authorList>
            <person name="Choi A."/>
            <person name="Baek K."/>
        </authorList>
    </citation>
    <scope>NUCLEOTIDE SEQUENCE [LARGE SCALE GENOMIC DNA]</scope>
    <source>
        <strain evidence="6 7">NMCR1094</strain>
    </source>
</reference>
<dbReference type="Gene3D" id="1.10.10.10">
    <property type="entry name" value="Winged helix-like DNA-binding domain superfamily/Winged helix DNA-binding domain"/>
    <property type="match status" value="1"/>
</dbReference>
<dbReference type="Pfam" id="PF09339">
    <property type="entry name" value="HTH_IclR"/>
    <property type="match status" value="1"/>
</dbReference>
<dbReference type="InterPro" id="IPR029016">
    <property type="entry name" value="GAF-like_dom_sf"/>
</dbReference>
<evidence type="ECO:0000256" key="3">
    <source>
        <dbReference type="ARBA" id="ARBA00023163"/>
    </source>
</evidence>
<dbReference type="SUPFAM" id="SSF46785">
    <property type="entry name" value="Winged helix' DNA-binding domain"/>
    <property type="match status" value="1"/>
</dbReference>
<keyword evidence="3" id="KW-0804">Transcription</keyword>
<organism evidence="6 7">
    <name type="scientific">Phreatobacter aquaticus</name>
    <dbReference type="NCBI Taxonomy" id="2570229"/>
    <lineage>
        <taxon>Bacteria</taxon>
        <taxon>Pseudomonadati</taxon>
        <taxon>Pseudomonadota</taxon>
        <taxon>Alphaproteobacteria</taxon>
        <taxon>Hyphomicrobiales</taxon>
        <taxon>Phreatobacteraceae</taxon>
        <taxon>Phreatobacter</taxon>
    </lineage>
</organism>
<evidence type="ECO:0000256" key="2">
    <source>
        <dbReference type="ARBA" id="ARBA00023125"/>
    </source>
</evidence>
<gene>
    <name evidence="6" type="ORF">E8L99_07320</name>
</gene>
<dbReference type="PROSITE" id="PS51078">
    <property type="entry name" value="ICLR_ED"/>
    <property type="match status" value="1"/>
</dbReference>
<keyword evidence="2" id="KW-0238">DNA-binding</keyword>
<dbReference type="Proteomes" id="UP000298588">
    <property type="component" value="Chromosome"/>
</dbReference>
<dbReference type="Gene3D" id="3.30.450.40">
    <property type="match status" value="1"/>
</dbReference>
<dbReference type="SMART" id="SM00346">
    <property type="entry name" value="HTH_ICLR"/>
    <property type="match status" value="1"/>
</dbReference>
<feature type="domain" description="HTH iclR-type" evidence="4">
    <location>
        <begin position="7"/>
        <end position="68"/>
    </location>
</feature>
<dbReference type="Pfam" id="PF01614">
    <property type="entry name" value="IclR_C"/>
    <property type="match status" value="1"/>
</dbReference>
<feature type="domain" description="IclR-ED" evidence="5">
    <location>
        <begin position="69"/>
        <end position="258"/>
    </location>
</feature>
<dbReference type="GO" id="GO:0045892">
    <property type="term" value="P:negative regulation of DNA-templated transcription"/>
    <property type="evidence" value="ECO:0007669"/>
    <property type="project" value="TreeGrafter"/>
</dbReference>
<evidence type="ECO:0000259" key="4">
    <source>
        <dbReference type="PROSITE" id="PS51077"/>
    </source>
</evidence>
<dbReference type="PANTHER" id="PTHR30136">
    <property type="entry name" value="HELIX-TURN-HELIX TRANSCRIPTIONAL REGULATOR, ICLR FAMILY"/>
    <property type="match status" value="1"/>
</dbReference>